<protein>
    <submittedName>
        <fullName evidence="1">Uncharacterized protein</fullName>
    </submittedName>
</protein>
<organism evidence="1">
    <name type="scientific">Rhizophora mucronata</name>
    <name type="common">Asiatic mangrove</name>
    <dbReference type="NCBI Taxonomy" id="61149"/>
    <lineage>
        <taxon>Eukaryota</taxon>
        <taxon>Viridiplantae</taxon>
        <taxon>Streptophyta</taxon>
        <taxon>Embryophyta</taxon>
        <taxon>Tracheophyta</taxon>
        <taxon>Spermatophyta</taxon>
        <taxon>Magnoliopsida</taxon>
        <taxon>eudicotyledons</taxon>
        <taxon>Gunneridae</taxon>
        <taxon>Pentapetalae</taxon>
        <taxon>rosids</taxon>
        <taxon>fabids</taxon>
        <taxon>Malpighiales</taxon>
        <taxon>Rhizophoraceae</taxon>
        <taxon>Rhizophora</taxon>
    </lineage>
</organism>
<name>A0A2P2JIS7_RHIMU</name>
<evidence type="ECO:0000313" key="1">
    <source>
        <dbReference type="EMBL" id="MBW93335.1"/>
    </source>
</evidence>
<dbReference type="EMBL" id="GGEC01012852">
    <property type="protein sequence ID" value="MBW93335.1"/>
    <property type="molecule type" value="Transcribed_RNA"/>
</dbReference>
<sequence>MCLHPQIILLVQIVDLKNHLLLLKGSPASTDESLDVELVLYDRWSHSIQLKHQEV</sequence>
<dbReference type="AlphaFoldDB" id="A0A2P2JIS7"/>
<proteinExistence type="predicted"/>
<accession>A0A2P2JIS7</accession>
<reference evidence="1" key="1">
    <citation type="submission" date="2018-02" db="EMBL/GenBank/DDBJ databases">
        <title>Rhizophora mucronata_Transcriptome.</title>
        <authorList>
            <person name="Meera S.P."/>
            <person name="Sreeshan A."/>
            <person name="Augustine A."/>
        </authorList>
    </citation>
    <scope>NUCLEOTIDE SEQUENCE</scope>
    <source>
        <tissue evidence="1">Leaf</tissue>
    </source>
</reference>